<feature type="binding site" evidence="7">
    <location>
        <position position="186"/>
    </location>
    <ligand>
        <name>Fe(2+)</name>
        <dbReference type="ChEBI" id="CHEBI:29033"/>
    </ligand>
</feature>
<gene>
    <name evidence="7" type="primary">cpfC</name>
    <name evidence="9" type="ORF">DT076_02725</name>
</gene>
<dbReference type="CDD" id="cd00419">
    <property type="entry name" value="Ferrochelatase_C"/>
    <property type="match status" value="1"/>
</dbReference>
<keyword evidence="7" id="KW-0479">Metal-binding</keyword>
<comment type="caution">
    <text evidence="7">Lacks conserved residue(s) required for the propagation of feature annotation.</text>
</comment>
<dbReference type="GO" id="GO:0004325">
    <property type="term" value="F:ferrochelatase activity"/>
    <property type="evidence" value="ECO:0007669"/>
    <property type="project" value="UniProtKB-UniRule"/>
</dbReference>
<evidence type="ECO:0000256" key="3">
    <source>
        <dbReference type="ARBA" id="ARBA00023133"/>
    </source>
</evidence>
<dbReference type="InterPro" id="IPR033659">
    <property type="entry name" value="Ferrochelatase_N"/>
</dbReference>
<evidence type="ECO:0000313" key="10">
    <source>
        <dbReference type="Proteomes" id="UP000252770"/>
    </source>
</evidence>
<dbReference type="GO" id="GO:0046872">
    <property type="term" value="F:metal ion binding"/>
    <property type="evidence" value="ECO:0007669"/>
    <property type="project" value="UniProtKB-KW"/>
</dbReference>
<reference evidence="9 10" key="1">
    <citation type="submission" date="2018-07" db="EMBL/GenBank/DDBJ databases">
        <title>Desertimonas flava gen. nov. sp. nov.</title>
        <authorList>
            <person name="Liu S."/>
        </authorList>
    </citation>
    <scope>NUCLEOTIDE SEQUENCE [LARGE SCALE GENOMIC DNA]</scope>
    <source>
        <strain evidence="9 10">16Sb5-5</strain>
    </source>
</reference>
<dbReference type="SUPFAM" id="SSF53800">
    <property type="entry name" value="Chelatase"/>
    <property type="match status" value="1"/>
</dbReference>
<organism evidence="9 10">
    <name type="scientific">Desertihabitans brevis</name>
    <dbReference type="NCBI Taxonomy" id="2268447"/>
    <lineage>
        <taxon>Bacteria</taxon>
        <taxon>Bacillati</taxon>
        <taxon>Actinomycetota</taxon>
        <taxon>Actinomycetes</taxon>
        <taxon>Propionibacteriales</taxon>
        <taxon>Propionibacteriaceae</taxon>
        <taxon>Desertihabitans</taxon>
    </lineage>
</organism>
<accession>A0A367Z039</accession>
<keyword evidence="3 7" id="KW-0350">Heme biosynthesis</keyword>
<protein>
    <recommendedName>
        <fullName evidence="7">Coproporphyrin III ferrochelatase</fullName>
        <ecNumber evidence="7">4.99.1.9</ecNumber>
    </recommendedName>
</protein>
<comment type="pathway">
    <text evidence="1 7">Porphyrin-containing compound metabolism; protoheme biosynthesis.</text>
</comment>
<dbReference type="UniPathway" id="UPA00252"/>
<dbReference type="InterPro" id="IPR033644">
    <property type="entry name" value="Ferrochelatase_C"/>
</dbReference>
<dbReference type="AlphaFoldDB" id="A0A367Z039"/>
<keyword evidence="2 7" id="KW-0408">Iron</keyword>
<dbReference type="CDD" id="cd03411">
    <property type="entry name" value="Ferrochelatase_N"/>
    <property type="match status" value="1"/>
</dbReference>
<keyword evidence="7" id="KW-0963">Cytoplasm</keyword>
<evidence type="ECO:0000256" key="4">
    <source>
        <dbReference type="ARBA" id="ARBA00023239"/>
    </source>
</evidence>
<keyword evidence="10" id="KW-1185">Reference proteome</keyword>
<sequence length="370" mass="40093">MPPSGLEPYDAVLLVSFGGPEGPDEVMPFLRQVTGGRGIPEERLQEVAGHYLAFGGRSPINDQCRELLAALRAELDARGLDTPLYWGNRNTAPWLGDTMAQLAADGHRRVLAVTTSAYPSYSSCRQYRENLWDAWDAVRAAGTELQVDRVRHYAQHPGFVDANTDAVRDALAKLPDEVPHLLFVTHSLPTAMAATAGPPPRSDNGSYVDWHQSVAEEIVWQLRRSTGVEHPFDLVYCSRSGPPSQPWLEPDINDRLAELAAQGVRSVVVSPIGFVSDHMEVVFDLDTEARETADELGLRMERAATAGVHPAFVSGLVELVLERAAVERSEPAAPSVIDGGSPGLLRCPADCCPNLREPARPALCQAPAAG</sequence>
<dbReference type="PANTHER" id="PTHR11108:SF1">
    <property type="entry name" value="FERROCHELATASE, MITOCHONDRIAL"/>
    <property type="match status" value="1"/>
</dbReference>
<dbReference type="GO" id="GO:0005737">
    <property type="term" value="C:cytoplasm"/>
    <property type="evidence" value="ECO:0007669"/>
    <property type="project" value="UniProtKB-SubCell"/>
</dbReference>
<evidence type="ECO:0000313" key="9">
    <source>
        <dbReference type="EMBL" id="RCK71543.1"/>
    </source>
</evidence>
<dbReference type="EC" id="4.99.1.9" evidence="7"/>
<comment type="similarity">
    <text evidence="7 8">Belongs to the ferrochelatase family.</text>
</comment>
<dbReference type="Pfam" id="PF00762">
    <property type="entry name" value="Ferrochelatase"/>
    <property type="match status" value="1"/>
</dbReference>
<dbReference type="HAMAP" id="MF_00323">
    <property type="entry name" value="Ferrochelatase"/>
    <property type="match status" value="1"/>
</dbReference>
<comment type="subcellular location">
    <subcellularLocation>
        <location evidence="7">Cytoplasm</location>
    </subcellularLocation>
</comment>
<evidence type="ECO:0000256" key="6">
    <source>
        <dbReference type="ARBA" id="ARBA00024536"/>
    </source>
</evidence>
<dbReference type="Proteomes" id="UP000252770">
    <property type="component" value="Unassembled WGS sequence"/>
</dbReference>
<dbReference type="Gene3D" id="3.40.50.1400">
    <property type="match status" value="2"/>
</dbReference>
<dbReference type="EMBL" id="QOUI01000001">
    <property type="protein sequence ID" value="RCK71543.1"/>
    <property type="molecule type" value="Genomic_DNA"/>
</dbReference>
<feature type="binding site" evidence="7">
    <location>
        <position position="58"/>
    </location>
    <ligand>
        <name>Fe-coproporphyrin III</name>
        <dbReference type="ChEBI" id="CHEBI:68438"/>
    </ligand>
</feature>
<keyword evidence="4 7" id="KW-0456">Lyase</keyword>
<feature type="binding site" evidence="7">
    <location>
        <position position="127"/>
    </location>
    <ligand>
        <name>Fe-coproporphyrin III</name>
        <dbReference type="ChEBI" id="CHEBI:68438"/>
    </ligand>
</feature>
<proteinExistence type="inferred from homology"/>
<dbReference type="InterPro" id="IPR001015">
    <property type="entry name" value="Ferrochelatase"/>
</dbReference>
<dbReference type="PANTHER" id="PTHR11108">
    <property type="entry name" value="FERROCHELATASE"/>
    <property type="match status" value="1"/>
</dbReference>
<evidence type="ECO:0000256" key="2">
    <source>
        <dbReference type="ARBA" id="ARBA00023004"/>
    </source>
</evidence>
<comment type="caution">
    <text evidence="9">The sequence shown here is derived from an EMBL/GenBank/DDBJ whole genome shotgun (WGS) entry which is preliminary data.</text>
</comment>
<dbReference type="NCBIfam" id="NF000689">
    <property type="entry name" value="PRK00035.2-1"/>
    <property type="match status" value="1"/>
</dbReference>
<evidence type="ECO:0000256" key="1">
    <source>
        <dbReference type="ARBA" id="ARBA00004744"/>
    </source>
</evidence>
<evidence type="ECO:0000256" key="7">
    <source>
        <dbReference type="HAMAP-Rule" id="MF_00323"/>
    </source>
</evidence>
<comment type="function">
    <text evidence="7">Involved in coproporphyrin-dependent heme b biosynthesis. Catalyzes the insertion of ferrous iron into coproporphyrin III to form Fe-coproporphyrin III.</text>
</comment>
<keyword evidence="5 7" id="KW-0627">Porphyrin biosynthesis</keyword>
<evidence type="ECO:0000256" key="5">
    <source>
        <dbReference type="ARBA" id="ARBA00023244"/>
    </source>
</evidence>
<name>A0A367Z039_9ACTN</name>
<feature type="binding site" evidence="7">
    <location>
        <position position="280"/>
    </location>
    <ligand>
        <name>Fe(2+)</name>
        <dbReference type="ChEBI" id="CHEBI:29033"/>
    </ligand>
</feature>
<comment type="catalytic activity">
    <reaction evidence="6">
        <text>Fe-coproporphyrin III + 2 H(+) = coproporphyrin III + Fe(2+)</text>
        <dbReference type="Rhea" id="RHEA:49572"/>
        <dbReference type="ChEBI" id="CHEBI:15378"/>
        <dbReference type="ChEBI" id="CHEBI:29033"/>
        <dbReference type="ChEBI" id="CHEBI:68438"/>
        <dbReference type="ChEBI" id="CHEBI:131725"/>
        <dbReference type="EC" id="4.99.1.9"/>
    </reaction>
    <physiologicalReaction direction="right-to-left" evidence="6">
        <dbReference type="Rhea" id="RHEA:49574"/>
    </physiologicalReaction>
</comment>
<dbReference type="NCBIfam" id="TIGR00109">
    <property type="entry name" value="hemH"/>
    <property type="match status" value="1"/>
</dbReference>
<dbReference type="GO" id="GO:0006783">
    <property type="term" value="P:heme biosynthetic process"/>
    <property type="evidence" value="ECO:0007669"/>
    <property type="project" value="UniProtKB-UniRule"/>
</dbReference>
<evidence type="ECO:0000256" key="8">
    <source>
        <dbReference type="RuleBase" id="RU004185"/>
    </source>
</evidence>